<dbReference type="SUPFAM" id="SSF51695">
    <property type="entry name" value="PLC-like phosphodiesterases"/>
    <property type="match status" value="1"/>
</dbReference>
<dbReference type="InterPro" id="IPR030395">
    <property type="entry name" value="GP_PDE_dom"/>
</dbReference>
<dbReference type="CDD" id="cd08581">
    <property type="entry name" value="GDPD_like_1"/>
    <property type="match status" value="1"/>
</dbReference>
<dbReference type="GO" id="GO:0008081">
    <property type="term" value="F:phosphoric diester hydrolase activity"/>
    <property type="evidence" value="ECO:0007669"/>
    <property type="project" value="InterPro"/>
</dbReference>
<dbReference type="RefSeq" id="WP_015820427.1">
    <property type="nucleotide sequence ID" value="NC_012997.1"/>
</dbReference>
<dbReference type="Proteomes" id="UP000009080">
    <property type="component" value="Chromosome"/>
</dbReference>
<dbReference type="Pfam" id="PF03009">
    <property type="entry name" value="GDPD"/>
    <property type="match status" value="1"/>
</dbReference>
<accession>C5BS09</accession>
<dbReference type="GO" id="GO:0006629">
    <property type="term" value="P:lipid metabolic process"/>
    <property type="evidence" value="ECO:0007669"/>
    <property type="project" value="InterPro"/>
</dbReference>
<dbReference type="HOGENOM" id="CLU_030006_4_0_6"/>
<dbReference type="eggNOG" id="COG0584">
    <property type="taxonomic scope" value="Bacteria"/>
</dbReference>
<reference evidence="2 3" key="1">
    <citation type="journal article" date="2009" name="PLoS ONE">
        <title>The complete genome of Teredinibacter turnerae T7901: an intracellular endosymbiont of marine wood-boring bivalves (shipworms).</title>
        <authorList>
            <person name="Yang J.C."/>
            <person name="Madupu R."/>
            <person name="Durkin A.S."/>
            <person name="Ekborg N.A."/>
            <person name="Pedamallu C.S."/>
            <person name="Hostetler J.B."/>
            <person name="Radune D."/>
            <person name="Toms B.S."/>
            <person name="Henrissat B."/>
            <person name="Coutinho P.M."/>
            <person name="Schwarz S."/>
            <person name="Field L."/>
            <person name="Trindade-Silva A.E."/>
            <person name="Soares C.A.G."/>
            <person name="Elshahawi S."/>
            <person name="Hanora A."/>
            <person name="Schmidt E.W."/>
            <person name="Haygood M.G."/>
            <person name="Posfai J."/>
            <person name="Benner J."/>
            <person name="Madinger C."/>
            <person name="Nove J."/>
            <person name="Anton B."/>
            <person name="Chaudhary K."/>
            <person name="Foster J."/>
            <person name="Holman A."/>
            <person name="Kumar S."/>
            <person name="Lessard P.A."/>
            <person name="Luyten Y.A."/>
            <person name="Slatko B."/>
            <person name="Wood N."/>
            <person name="Wu B."/>
            <person name="Teplitski M."/>
            <person name="Mougous J.D."/>
            <person name="Ward N."/>
            <person name="Eisen J.A."/>
            <person name="Badger J.H."/>
            <person name="Distel D.L."/>
        </authorList>
    </citation>
    <scope>NUCLEOTIDE SEQUENCE [LARGE SCALE GENOMIC DNA]</scope>
    <source>
        <strain evidence="3">ATCC 39867 / T7901</strain>
    </source>
</reference>
<proteinExistence type="predicted"/>
<feature type="domain" description="GP-PDE" evidence="1">
    <location>
        <begin position="6"/>
        <end position="241"/>
    </location>
</feature>
<gene>
    <name evidence="2" type="ordered locus">TERTU_3612</name>
</gene>
<dbReference type="KEGG" id="ttu:TERTU_3612"/>
<dbReference type="InterPro" id="IPR017946">
    <property type="entry name" value="PLC-like_Pdiesterase_TIM-brl"/>
</dbReference>
<keyword evidence="3" id="KW-1185">Reference proteome</keyword>
<dbReference type="PROSITE" id="PS51704">
    <property type="entry name" value="GP_PDE"/>
    <property type="match status" value="1"/>
</dbReference>
<dbReference type="STRING" id="377629.TERTU_3612"/>
<evidence type="ECO:0000313" key="2">
    <source>
        <dbReference type="EMBL" id="ACR14311.1"/>
    </source>
</evidence>
<protein>
    <submittedName>
        <fullName evidence="2">Glycerophosphodiester phosphodiesterase</fullName>
    </submittedName>
</protein>
<dbReference type="PROSITE" id="PS50007">
    <property type="entry name" value="PIPLC_X_DOMAIN"/>
    <property type="match status" value="1"/>
</dbReference>
<evidence type="ECO:0000259" key="1">
    <source>
        <dbReference type="PROSITE" id="PS51704"/>
    </source>
</evidence>
<organism evidence="2 3">
    <name type="scientific">Teredinibacter turnerae (strain ATCC 39867 / T7901)</name>
    <dbReference type="NCBI Taxonomy" id="377629"/>
    <lineage>
        <taxon>Bacteria</taxon>
        <taxon>Pseudomonadati</taxon>
        <taxon>Pseudomonadota</taxon>
        <taxon>Gammaproteobacteria</taxon>
        <taxon>Cellvibrionales</taxon>
        <taxon>Cellvibrionaceae</taxon>
        <taxon>Teredinibacter</taxon>
    </lineage>
</organism>
<dbReference type="PANTHER" id="PTHR46211">
    <property type="entry name" value="GLYCEROPHOSPHORYL DIESTER PHOSPHODIESTERASE"/>
    <property type="match status" value="1"/>
</dbReference>
<evidence type="ECO:0000313" key="3">
    <source>
        <dbReference type="Proteomes" id="UP000009080"/>
    </source>
</evidence>
<dbReference type="Gene3D" id="3.20.20.190">
    <property type="entry name" value="Phosphatidylinositol (PI) phosphodiesterase"/>
    <property type="match status" value="1"/>
</dbReference>
<dbReference type="AlphaFoldDB" id="C5BS09"/>
<dbReference type="PANTHER" id="PTHR46211:SF14">
    <property type="entry name" value="GLYCEROPHOSPHODIESTER PHOSPHODIESTERASE"/>
    <property type="match status" value="1"/>
</dbReference>
<name>C5BS09_TERTT</name>
<dbReference type="OrthoDB" id="9795622at2"/>
<sequence length="241" mass="27381">MSKPDWKTVGHRGYPSRFPENTLPGFIAAIEAGVEAVEFDIQMSRDGIPVVFHDDTLERTTTAIGALKELDFAELQNISCHYPQQFRESFSPLPIQSLADLSQALASYSVEFFIEIKEDCLPRIGPNQFLEKVLLASDVLGERRRIISFDYDLLVLAKNTCNLPIGWCLPDTSAETLHKARDLQPDLLIAEPLNFIEGDLWQGAWQWFIYNINTHQEAQRWAVDGAAYIETNFVHEIIKRG</sequence>
<dbReference type="EMBL" id="CP001614">
    <property type="protein sequence ID" value="ACR14311.1"/>
    <property type="molecule type" value="Genomic_DNA"/>
</dbReference>